<accession>A0A087XZS3</accession>
<dbReference type="GeneTree" id="ENSGT00510000051675"/>
<keyword evidence="4 6" id="KW-1133">Transmembrane helix</keyword>
<dbReference type="Ensembl" id="ENSPFOT00000011292.2">
    <property type="protein sequence ID" value="ENSPFOP00000011276.2"/>
    <property type="gene ID" value="ENSPFOG00000011272.2"/>
</dbReference>
<dbReference type="AlphaFoldDB" id="A0A087XZS3"/>
<evidence type="ECO:0000256" key="5">
    <source>
        <dbReference type="ARBA" id="ARBA00023136"/>
    </source>
</evidence>
<reference evidence="7" key="3">
    <citation type="submission" date="2025-09" db="UniProtKB">
        <authorList>
            <consortium name="Ensembl"/>
        </authorList>
    </citation>
    <scope>IDENTIFICATION</scope>
</reference>
<name>A0A087XZS3_POEFO</name>
<evidence type="ECO:0000256" key="3">
    <source>
        <dbReference type="ARBA" id="ARBA00022692"/>
    </source>
</evidence>
<sequence>MSVTMARNDGVTVFTVQSDPQSRWPPVCQILKSLCYSPLCCSVSPYVRKTQGKSYSVLGAMQIMIGLLNLGLGGTLRASPDTDWQLNDSEFPYWLGALFITFGVMCVLSEKFPSLCLVILNVILNLAGVGFAIAAIVLYSIYVSRLRLRIIKNENWKHFFASHYQQLDVTTAPTTKMTTTTRSRCENVLWSDQVLLIGMNVVLIVLSIMELCAVISAVVLGIKTLRNSAQEKNTFFLQNVENTKPLLEEVTSHSTA</sequence>
<evidence type="ECO:0000256" key="2">
    <source>
        <dbReference type="ARBA" id="ARBA00009565"/>
    </source>
</evidence>
<evidence type="ECO:0000313" key="8">
    <source>
        <dbReference type="Proteomes" id="UP000028760"/>
    </source>
</evidence>
<dbReference type="InterPro" id="IPR007237">
    <property type="entry name" value="CD20-like"/>
</dbReference>
<comment type="subcellular location">
    <subcellularLocation>
        <location evidence="1">Membrane</location>
        <topology evidence="1">Multi-pass membrane protein</topology>
    </subcellularLocation>
</comment>
<proteinExistence type="inferred from homology"/>
<comment type="similarity">
    <text evidence="2">Belongs to the MS4A family.</text>
</comment>
<organism evidence="7 8">
    <name type="scientific">Poecilia formosa</name>
    <name type="common">Amazon molly</name>
    <name type="synonym">Limia formosa</name>
    <dbReference type="NCBI Taxonomy" id="48698"/>
    <lineage>
        <taxon>Eukaryota</taxon>
        <taxon>Metazoa</taxon>
        <taxon>Chordata</taxon>
        <taxon>Craniata</taxon>
        <taxon>Vertebrata</taxon>
        <taxon>Euteleostomi</taxon>
        <taxon>Actinopterygii</taxon>
        <taxon>Neopterygii</taxon>
        <taxon>Teleostei</taxon>
        <taxon>Neoteleostei</taxon>
        <taxon>Acanthomorphata</taxon>
        <taxon>Ovalentaria</taxon>
        <taxon>Atherinomorphae</taxon>
        <taxon>Cyprinodontiformes</taxon>
        <taxon>Poeciliidae</taxon>
        <taxon>Poeciliinae</taxon>
        <taxon>Poecilia</taxon>
    </lineage>
</organism>
<dbReference type="PANTHER" id="PTHR23320">
    <property type="entry name" value="MEMBRANE-SPANNING 4-DOMAINS SUBFAMILY A MS4A -RELATED"/>
    <property type="match status" value="1"/>
</dbReference>
<reference evidence="8" key="1">
    <citation type="submission" date="2013-10" db="EMBL/GenBank/DDBJ databases">
        <authorList>
            <person name="Schartl M."/>
            <person name="Warren W."/>
        </authorList>
    </citation>
    <scope>NUCLEOTIDE SEQUENCE [LARGE SCALE GENOMIC DNA]</scope>
    <source>
        <strain evidence="8">female</strain>
    </source>
</reference>
<evidence type="ECO:0000313" key="7">
    <source>
        <dbReference type="Ensembl" id="ENSPFOP00000011276.2"/>
    </source>
</evidence>
<dbReference type="OMA" id="LMCVLSE"/>
<keyword evidence="8" id="KW-1185">Reference proteome</keyword>
<dbReference type="STRING" id="48698.ENSPFOP00000011276"/>
<evidence type="ECO:0000256" key="4">
    <source>
        <dbReference type="ARBA" id="ARBA00022989"/>
    </source>
</evidence>
<feature type="transmembrane region" description="Helical" evidence="6">
    <location>
        <begin position="197"/>
        <end position="222"/>
    </location>
</feature>
<dbReference type="PANTHER" id="PTHR23320:SF125">
    <property type="entry name" value="TRANSMEMBRANE PROTEIN 176L.1-RELATED"/>
    <property type="match status" value="1"/>
</dbReference>
<feature type="transmembrane region" description="Helical" evidence="6">
    <location>
        <begin position="57"/>
        <end position="79"/>
    </location>
</feature>
<dbReference type="InterPro" id="IPR030417">
    <property type="entry name" value="MS4A"/>
</dbReference>
<dbReference type="EMBL" id="AYCK01013625">
    <property type="status" value="NOT_ANNOTATED_CDS"/>
    <property type="molecule type" value="Genomic_DNA"/>
</dbReference>
<dbReference type="GO" id="GO:0016020">
    <property type="term" value="C:membrane"/>
    <property type="evidence" value="ECO:0007669"/>
    <property type="project" value="UniProtKB-SubCell"/>
</dbReference>
<feature type="transmembrane region" description="Helical" evidence="6">
    <location>
        <begin position="91"/>
        <end position="108"/>
    </location>
</feature>
<dbReference type="eggNOG" id="ENOG502SF8T">
    <property type="taxonomic scope" value="Eukaryota"/>
</dbReference>
<evidence type="ECO:0000256" key="1">
    <source>
        <dbReference type="ARBA" id="ARBA00004141"/>
    </source>
</evidence>
<evidence type="ECO:0000256" key="6">
    <source>
        <dbReference type="SAM" id="Phobius"/>
    </source>
</evidence>
<dbReference type="Pfam" id="PF04103">
    <property type="entry name" value="CD20"/>
    <property type="match status" value="1"/>
</dbReference>
<dbReference type="Proteomes" id="UP000028760">
    <property type="component" value="Unassembled WGS sequence"/>
</dbReference>
<protein>
    <submittedName>
        <fullName evidence="7">Uncharacterized protein</fullName>
    </submittedName>
</protein>
<keyword evidence="3 6" id="KW-0812">Transmembrane</keyword>
<reference evidence="7" key="2">
    <citation type="submission" date="2025-08" db="UniProtKB">
        <authorList>
            <consortium name="Ensembl"/>
        </authorList>
    </citation>
    <scope>IDENTIFICATION</scope>
</reference>
<feature type="transmembrane region" description="Helical" evidence="6">
    <location>
        <begin position="115"/>
        <end position="142"/>
    </location>
</feature>
<keyword evidence="5 6" id="KW-0472">Membrane</keyword>